<evidence type="ECO:0000313" key="3">
    <source>
        <dbReference type="Proteomes" id="UP001500665"/>
    </source>
</evidence>
<dbReference type="PANTHER" id="PTHR43157">
    <property type="entry name" value="PHOSPHATIDYLINOSITOL-GLYCAN BIOSYNTHESIS CLASS F PROTEIN-RELATED"/>
    <property type="match status" value="1"/>
</dbReference>
<dbReference type="Pfam" id="PF00106">
    <property type="entry name" value="adh_short"/>
    <property type="match status" value="1"/>
</dbReference>
<proteinExistence type="predicted"/>
<dbReference type="Proteomes" id="UP001500665">
    <property type="component" value="Unassembled WGS sequence"/>
</dbReference>
<sequence>MIITGGNRGIGLAAAELLAARGLKVVLVARRREQGEAAVARLGAGAELVVGDLADRARTAALADVLGERFPDIRALVHNAGIWPSRRELNADGFEQAFFTNHLAPFLLDHLLEERLKASGSAVVRVSAGLYVKGKVDPERTPTGADFHPIRTYADTKLANLLMLPLLAERWKDAGVTVNALHPGVIRTGLGDRRGPVGLLLKAIKRTWQPPEAGGRPVARLVTDPPAASGAYFDVDKETPLEPVALDTALAERLWADASAALDVS</sequence>
<keyword evidence="3" id="KW-1185">Reference proteome</keyword>
<gene>
    <name evidence="2" type="ORF">GCM10009550_06110</name>
</gene>
<dbReference type="InterPro" id="IPR036291">
    <property type="entry name" value="NAD(P)-bd_dom_sf"/>
</dbReference>
<evidence type="ECO:0000256" key="1">
    <source>
        <dbReference type="ARBA" id="ARBA00023002"/>
    </source>
</evidence>
<dbReference type="Gene3D" id="3.40.50.720">
    <property type="entry name" value="NAD(P)-binding Rossmann-like Domain"/>
    <property type="match status" value="1"/>
</dbReference>
<organism evidence="2 3">
    <name type="scientific">Actinocorallia libanotica</name>
    <dbReference type="NCBI Taxonomy" id="46162"/>
    <lineage>
        <taxon>Bacteria</taxon>
        <taxon>Bacillati</taxon>
        <taxon>Actinomycetota</taxon>
        <taxon>Actinomycetes</taxon>
        <taxon>Streptosporangiales</taxon>
        <taxon>Thermomonosporaceae</taxon>
        <taxon>Actinocorallia</taxon>
    </lineage>
</organism>
<protein>
    <submittedName>
        <fullName evidence="2">SDR family oxidoreductase</fullName>
    </submittedName>
</protein>
<evidence type="ECO:0000313" key="2">
    <source>
        <dbReference type="EMBL" id="GAA0938401.1"/>
    </source>
</evidence>
<keyword evidence="1" id="KW-0560">Oxidoreductase</keyword>
<dbReference type="PANTHER" id="PTHR43157:SF31">
    <property type="entry name" value="PHOSPHATIDYLINOSITOL-GLYCAN BIOSYNTHESIS CLASS F PROTEIN"/>
    <property type="match status" value="1"/>
</dbReference>
<name>A0ABN1Q7A2_9ACTN</name>
<comment type="caution">
    <text evidence="2">The sequence shown here is derived from an EMBL/GenBank/DDBJ whole genome shotgun (WGS) entry which is preliminary data.</text>
</comment>
<dbReference type="EMBL" id="BAAAHH010000001">
    <property type="protein sequence ID" value="GAA0938401.1"/>
    <property type="molecule type" value="Genomic_DNA"/>
</dbReference>
<accession>A0ABN1Q7A2</accession>
<dbReference type="InterPro" id="IPR002347">
    <property type="entry name" value="SDR_fam"/>
</dbReference>
<reference evidence="2 3" key="1">
    <citation type="journal article" date="2019" name="Int. J. Syst. Evol. Microbiol.">
        <title>The Global Catalogue of Microorganisms (GCM) 10K type strain sequencing project: providing services to taxonomists for standard genome sequencing and annotation.</title>
        <authorList>
            <consortium name="The Broad Institute Genomics Platform"/>
            <consortium name="The Broad Institute Genome Sequencing Center for Infectious Disease"/>
            <person name="Wu L."/>
            <person name="Ma J."/>
        </authorList>
    </citation>
    <scope>NUCLEOTIDE SEQUENCE [LARGE SCALE GENOMIC DNA]</scope>
    <source>
        <strain evidence="2 3">JCM 10696</strain>
    </source>
</reference>
<dbReference type="SUPFAM" id="SSF51735">
    <property type="entry name" value="NAD(P)-binding Rossmann-fold domains"/>
    <property type="match status" value="1"/>
</dbReference>